<keyword evidence="1" id="KW-0732">Signal</keyword>
<sequence length="167" mass="18725">MKYLMIFLGLLIGFPLALATENETDHEKLISVVEASNLYADGQSARIEGKAILLLISQEHCSFCVQIKQEVIGPMIRSGAYNKRLIIRELLLDTGSDVIDFKGVRRGNHDFSYDYKVTLTPTLLFLDAAGNELAAKMVGIQTPDMFYYYVDQSIQEALGSLDRQAKR</sequence>
<dbReference type="InterPro" id="IPR012336">
    <property type="entry name" value="Thioredoxin-like_fold"/>
</dbReference>
<evidence type="ECO:0000313" key="3">
    <source>
        <dbReference type="EMBL" id="TVO75307.1"/>
    </source>
</evidence>
<reference evidence="3 4" key="1">
    <citation type="submission" date="2019-07" db="EMBL/GenBank/DDBJ databases">
        <title>The pathways for chlorine oxyanion respiration interact through the shared metabolite chlorate.</title>
        <authorList>
            <person name="Barnum T.P."/>
            <person name="Cheng Y."/>
            <person name="Hill K.A."/>
            <person name="Lucas L.N."/>
            <person name="Carlson H.K."/>
            <person name="Coates J.D."/>
        </authorList>
    </citation>
    <scope>NUCLEOTIDE SEQUENCE [LARGE SCALE GENOMIC DNA]</scope>
    <source>
        <strain evidence="3 4">BK-1</strain>
    </source>
</reference>
<feature type="domain" description="Thioredoxin-like fold" evidence="2">
    <location>
        <begin position="46"/>
        <end position="146"/>
    </location>
</feature>
<feature type="chain" id="PRO_5021719454" description="Thioredoxin-like fold domain-containing protein" evidence="1">
    <location>
        <begin position="20"/>
        <end position="167"/>
    </location>
</feature>
<dbReference type="Proteomes" id="UP000316649">
    <property type="component" value="Unassembled WGS sequence"/>
</dbReference>
<comment type="caution">
    <text evidence="3">The sequence shown here is derived from an EMBL/GenBank/DDBJ whole genome shotgun (WGS) entry which is preliminary data.</text>
</comment>
<accession>A0A557SD25</accession>
<dbReference type="OrthoDB" id="7066560at2"/>
<proteinExistence type="predicted"/>
<feature type="signal peptide" evidence="1">
    <location>
        <begin position="1"/>
        <end position="19"/>
    </location>
</feature>
<gene>
    <name evidence="3" type="ORF">FHP88_09900</name>
</gene>
<dbReference type="SUPFAM" id="SSF52833">
    <property type="entry name" value="Thioredoxin-like"/>
    <property type="match status" value="1"/>
</dbReference>
<dbReference type="RefSeq" id="WP_144358880.1">
    <property type="nucleotide sequence ID" value="NZ_VMNH01000009.1"/>
</dbReference>
<evidence type="ECO:0000259" key="2">
    <source>
        <dbReference type="Pfam" id="PF13098"/>
    </source>
</evidence>
<evidence type="ECO:0000313" key="4">
    <source>
        <dbReference type="Proteomes" id="UP000316649"/>
    </source>
</evidence>
<dbReference type="InterPro" id="IPR036249">
    <property type="entry name" value="Thioredoxin-like_sf"/>
</dbReference>
<name>A0A557SD25_9GAMM</name>
<dbReference type="AlphaFoldDB" id="A0A557SD25"/>
<evidence type="ECO:0000256" key="1">
    <source>
        <dbReference type="SAM" id="SignalP"/>
    </source>
</evidence>
<dbReference type="EMBL" id="VMNH01000009">
    <property type="protein sequence ID" value="TVO75307.1"/>
    <property type="molecule type" value="Genomic_DNA"/>
</dbReference>
<keyword evidence="4" id="KW-1185">Reference proteome</keyword>
<dbReference type="Pfam" id="PF13098">
    <property type="entry name" value="Thioredoxin_2"/>
    <property type="match status" value="1"/>
</dbReference>
<dbReference type="Gene3D" id="3.40.30.10">
    <property type="entry name" value="Glutaredoxin"/>
    <property type="match status" value="1"/>
</dbReference>
<organism evidence="3 4">
    <name type="scientific">Sedimenticola selenatireducens</name>
    <dbReference type="NCBI Taxonomy" id="191960"/>
    <lineage>
        <taxon>Bacteria</taxon>
        <taxon>Pseudomonadati</taxon>
        <taxon>Pseudomonadota</taxon>
        <taxon>Gammaproteobacteria</taxon>
        <taxon>Chromatiales</taxon>
        <taxon>Sedimenticolaceae</taxon>
        <taxon>Sedimenticola</taxon>
    </lineage>
</organism>
<protein>
    <recommendedName>
        <fullName evidence="2">Thioredoxin-like fold domain-containing protein</fullName>
    </recommendedName>
</protein>